<feature type="compositionally biased region" description="Basic and acidic residues" evidence="1">
    <location>
        <begin position="135"/>
        <end position="150"/>
    </location>
</feature>
<reference evidence="3" key="1">
    <citation type="journal article" date="2021" name="Nat. Commun.">
        <title>Genetic determinants of endophytism in the Arabidopsis root mycobiome.</title>
        <authorList>
            <person name="Mesny F."/>
            <person name="Miyauchi S."/>
            <person name="Thiergart T."/>
            <person name="Pickel B."/>
            <person name="Atanasova L."/>
            <person name="Karlsson M."/>
            <person name="Huettel B."/>
            <person name="Barry K.W."/>
            <person name="Haridas S."/>
            <person name="Chen C."/>
            <person name="Bauer D."/>
            <person name="Andreopoulos W."/>
            <person name="Pangilinan J."/>
            <person name="LaButti K."/>
            <person name="Riley R."/>
            <person name="Lipzen A."/>
            <person name="Clum A."/>
            <person name="Drula E."/>
            <person name="Henrissat B."/>
            <person name="Kohler A."/>
            <person name="Grigoriev I.V."/>
            <person name="Martin F.M."/>
            <person name="Hacquard S."/>
        </authorList>
    </citation>
    <scope>NUCLEOTIDE SEQUENCE</scope>
    <source>
        <strain evidence="3">MPI-CAGE-AT-0147</strain>
    </source>
</reference>
<protein>
    <submittedName>
        <fullName evidence="3">Uncharacterized protein</fullName>
    </submittedName>
</protein>
<gene>
    <name evidence="3" type="ORF">EDB81DRAFT_666793</name>
</gene>
<feature type="chain" id="PRO_5040221554" evidence="2">
    <location>
        <begin position="22"/>
        <end position="617"/>
    </location>
</feature>
<feature type="signal peptide" evidence="2">
    <location>
        <begin position="1"/>
        <end position="21"/>
    </location>
</feature>
<keyword evidence="2" id="KW-0732">Signal</keyword>
<comment type="caution">
    <text evidence="3">The sequence shown here is derived from an EMBL/GenBank/DDBJ whole genome shotgun (WGS) entry which is preliminary data.</text>
</comment>
<name>A0A9P9IFX9_9HYPO</name>
<evidence type="ECO:0000256" key="1">
    <source>
        <dbReference type="SAM" id="MobiDB-lite"/>
    </source>
</evidence>
<dbReference type="PANTHER" id="PTHR36587">
    <property type="entry name" value="EXPRESSION SITE-ASSOCIATED GENE 3 (ESAG3)-LIKE PROTEIN"/>
    <property type="match status" value="1"/>
</dbReference>
<dbReference type="EMBL" id="JAGMUV010000025">
    <property type="protein sequence ID" value="KAH7120468.1"/>
    <property type="molecule type" value="Genomic_DNA"/>
</dbReference>
<keyword evidence="4" id="KW-1185">Reference proteome</keyword>
<organism evidence="3 4">
    <name type="scientific">Dactylonectria macrodidyma</name>
    <dbReference type="NCBI Taxonomy" id="307937"/>
    <lineage>
        <taxon>Eukaryota</taxon>
        <taxon>Fungi</taxon>
        <taxon>Dikarya</taxon>
        <taxon>Ascomycota</taxon>
        <taxon>Pezizomycotina</taxon>
        <taxon>Sordariomycetes</taxon>
        <taxon>Hypocreomycetidae</taxon>
        <taxon>Hypocreales</taxon>
        <taxon>Nectriaceae</taxon>
        <taxon>Dactylonectria</taxon>
    </lineage>
</organism>
<proteinExistence type="predicted"/>
<feature type="region of interest" description="Disordered" evidence="1">
    <location>
        <begin position="29"/>
        <end position="150"/>
    </location>
</feature>
<accession>A0A9P9IFX9</accession>
<evidence type="ECO:0000256" key="2">
    <source>
        <dbReference type="SAM" id="SignalP"/>
    </source>
</evidence>
<dbReference type="CDD" id="cd22997">
    <property type="entry name" value="GT_LH"/>
    <property type="match status" value="1"/>
</dbReference>
<dbReference type="OrthoDB" id="422736at2759"/>
<dbReference type="AlphaFoldDB" id="A0A9P9IFX9"/>
<evidence type="ECO:0000313" key="3">
    <source>
        <dbReference type="EMBL" id="KAH7120468.1"/>
    </source>
</evidence>
<sequence length="617" mass="69960">MLFRIVVVSVLFYFLLSLSNAKALLESTPDVPAQPGQHKPVESKAPPPPPNKSKPVGQNEQSEKHGQAGQAGQTRTEYAIVPTTKAALAPQSQKTKQPEKIENPKQPVPPVQSETPEQPPKKHPKLPPLLQPGKSGKEQPRFPENLDRPGHKNQRLVVLLPATGPNPDLCKFLFSAMILGYPTPIVITWGADYREVTPSPIGWNMLKIVGVANYLDAALNANAHPDERLDKDDLVLIADGYDVWFQLTPDVLLKRYHEGNARANARLREEWPHQSPMPMKQTIMAASGKNCFPRFDTNITMRCNLMPESPERIDLYGAATDDNHNMTDFHTMRPKYINGGTYIGPAGDLRNLFRRTSSKLQSGAGRGEELWSEQGMTGEVLGEQELWRKWRRRYDDSGADGNDTDALSIMNRDYEYHFGLDYRQEISVPTSHAEKDGWIVRLNNKADIGARSTKLGIDPVRLRGVPADIKASSNPLKKIVPSADWGEMPMYADFWTENVPVLLHHNARAHGLKGRRTWWWADMWYFKYLRQLVTIGLAPKELTPLGEVKLESTNVTYWAPPLDRVRRRPRFFRKSLVQPMVEMEYDHVCRFEEEPEDPEGPQNWWDEVLRDGKGGIE</sequence>
<dbReference type="PANTHER" id="PTHR36587:SF2">
    <property type="entry name" value="EXPRESSION SITE-ASSOCIATED GENE 3 (ESAG3)-LIKE PROTEIN"/>
    <property type="match status" value="1"/>
</dbReference>
<dbReference type="Proteomes" id="UP000738349">
    <property type="component" value="Unassembled WGS sequence"/>
</dbReference>
<evidence type="ECO:0000313" key="4">
    <source>
        <dbReference type="Proteomes" id="UP000738349"/>
    </source>
</evidence>